<dbReference type="NCBIfam" id="TIGR00466">
    <property type="entry name" value="kdsB"/>
    <property type="match status" value="1"/>
</dbReference>
<dbReference type="NCBIfam" id="NF003950">
    <property type="entry name" value="PRK05450.1-3"/>
    <property type="match status" value="1"/>
</dbReference>
<dbReference type="GO" id="GO:0044281">
    <property type="term" value="P:small molecule metabolic process"/>
    <property type="evidence" value="ECO:0007669"/>
    <property type="project" value="UniProtKB-ARBA"/>
</dbReference>
<keyword evidence="2 4" id="KW-0808">Transferase</keyword>
<reference evidence="4" key="1">
    <citation type="journal article" date="2017" name="Appl. Environ. Microbiol.">
        <title>Molecular characterization of an Endozoicomonas-like organism causing infection in king scallop Pecten maximus L.</title>
        <authorList>
            <person name="Cano I."/>
            <person name="van Aerle R."/>
            <person name="Ross S."/>
            <person name="Verner-Jeffreys D.W."/>
            <person name="Paley R.K."/>
            <person name="Rimmer G."/>
            <person name="Ryder D."/>
            <person name="Hooper P."/>
            <person name="Stone D."/>
            <person name="Feist S.W."/>
        </authorList>
    </citation>
    <scope>NUCLEOTIDE SEQUENCE</scope>
</reference>
<dbReference type="InterPro" id="IPR003329">
    <property type="entry name" value="Cytidylyl_trans"/>
</dbReference>
<dbReference type="FunFam" id="3.90.550.10:FF:000011">
    <property type="entry name" value="3-deoxy-manno-octulosonate cytidylyltransferase"/>
    <property type="match status" value="1"/>
</dbReference>
<dbReference type="EC" id="2.7.7.38" evidence="4"/>
<dbReference type="HAMAP" id="MF_00057">
    <property type="entry name" value="KdsB"/>
    <property type="match status" value="1"/>
</dbReference>
<dbReference type="Gene3D" id="3.90.550.10">
    <property type="entry name" value="Spore Coat Polysaccharide Biosynthesis Protein SpsA, Chain A"/>
    <property type="match status" value="1"/>
</dbReference>
<sequence>MTACPFTVVIPARFGSSRLPGKPLLDIAGKPMIQRVYEQAKKSDAEKIIIATDDERIGQVARTFDADVCMTRANHPSGTDRLQEVSEHFDMSDDTVIVNVQGDEPLIPPSVINQVARNLTHHSKAGAATLATPILNIEQMFDTNVVKVVTNYQGYALYFSRAPMPWARDTFDQAPEILPEDSCFFRHIGIYAYRVSLLNQFVHWDMSPLEKTERLEQLRLLWNGHTIHVDKALITPPAGVDTLDDLENVRHIIMDGTRSTKIP</sequence>
<dbReference type="EMBL" id="NSIT01000063">
    <property type="protein sequence ID" value="PJE79526.1"/>
    <property type="molecule type" value="Genomic_DNA"/>
</dbReference>
<comment type="caution">
    <text evidence="4">The sequence shown here is derived from an EMBL/GenBank/DDBJ whole genome shotgun (WGS) entry which is preliminary data.</text>
</comment>
<dbReference type="GO" id="GO:0016020">
    <property type="term" value="C:membrane"/>
    <property type="evidence" value="ECO:0007669"/>
    <property type="project" value="UniProtKB-SubCell"/>
</dbReference>
<dbReference type="GO" id="GO:0008690">
    <property type="term" value="F:3-deoxy-manno-octulosonate cytidylyltransferase activity"/>
    <property type="evidence" value="ECO:0007669"/>
    <property type="project" value="UniProtKB-EC"/>
</dbReference>
<dbReference type="NCBIfam" id="NF009905">
    <property type="entry name" value="PRK13368.1"/>
    <property type="match status" value="1"/>
</dbReference>
<dbReference type="PANTHER" id="PTHR42866">
    <property type="entry name" value="3-DEOXY-MANNO-OCTULOSONATE CYTIDYLYLTRANSFERASE"/>
    <property type="match status" value="1"/>
</dbReference>
<gene>
    <name evidence="4" type="primary">kdsB</name>
    <name evidence="4" type="ORF">CI610_01502</name>
</gene>
<proteinExistence type="inferred from homology"/>
<dbReference type="GO" id="GO:0005829">
    <property type="term" value="C:cytosol"/>
    <property type="evidence" value="ECO:0007669"/>
    <property type="project" value="TreeGrafter"/>
</dbReference>
<dbReference type="InterPro" id="IPR029044">
    <property type="entry name" value="Nucleotide-diphossugar_trans"/>
</dbReference>
<dbReference type="AlphaFoldDB" id="A0A2H9T8G8"/>
<accession>A0A2H9T8G8</accession>
<dbReference type="PANTHER" id="PTHR42866:SF2">
    <property type="entry name" value="3-DEOXY-MANNO-OCTULOSONATE CYTIDYLYLTRANSFERASE, MITOCHONDRIAL"/>
    <property type="match status" value="1"/>
</dbReference>
<dbReference type="Pfam" id="PF02348">
    <property type="entry name" value="CTP_transf_3"/>
    <property type="match status" value="1"/>
</dbReference>
<evidence type="ECO:0000256" key="1">
    <source>
        <dbReference type="ARBA" id="ARBA00004370"/>
    </source>
</evidence>
<dbReference type="SUPFAM" id="SSF53448">
    <property type="entry name" value="Nucleotide-diphospho-sugar transferases"/>
    <property type="match status" value="1"/>
</dbReference>
<evidence type="ECO:0000313" key="4">
    <source>
        <dbReference type="EMBL" id="PJE79526.1"/>
    </source>
</evidence>
<evidence type="ECO:0000256" key="3">
    <source>
        <dbReference type="ARBA" id="ARBA00022695"/>
    </source>
</evidence>
<dbReference type="CDD" id="cd02517">
    <property type="entry name" value="CMP-KDO-Synthetase"/>
    <property type="match status" value="1"/>
</dbReference>
<protein>
    <submittedName>
        <fullName evidence="4">3-deoxy-manno-octulosonate cytidylyltransferase</fullName>
        <ecNumber evidence="4">2.7.7.38</ecNumber>
    </submittedName>
</protein>
<dbReference type="GO" id="GO:1901137">
    <property type="term" value="P:carbohydrate derivative biosynthetic process"/>
    <property type="evidence" value="ECO:0007669"/>
    <property type="project" value="UniProtKB-ARBA"/>
</dbReference>
<keyword evidence="3 4" id="KW-0548">Nucleotidyltransferase</keyword>
<name>A0A2H9T8G8_9ZZZZ</name>
<comment type="subcellular location">
    <subcellularLocation>
        <location evidence="1">Membrane</location>
    </subcellularLocation>
</comment>
<dbReference type="NCBIfam" id="NF003952">
    <property type="entry name" value="PRK05450.1-5"/>
    <property type="match status" value="1"/>
</dbReference>
<organism evidence="4">
    <name type="scientific">invertebrate metagenome</name>
    <dbReference type="NCBI Taxonomy" id="1711999"/>
    <lineage>
        <taxon>unclassified sequences</taxon>
        <taxon>metagenomes</taxon>
        <taxon>organismal metagenomes</taxon>
    </lineage>
</organism>
<evidence type="ECO:0000256" key="2">
    <source>
        <dbReference type="ARBA" id="ARBA00022679"/>
    </source>
</evidence>
<dbReference type="InterPro" id="IPR004528">
    <property type="entry name" value="KdsB"/>
</dbReference>